<dbReference type="EMBL" id="CP011801">
    <property type="protein sequence ID" value="ALA59775.1"/>
    <property type="molecule type" value="Genomic_DNA"/>
</dbReference>
<dbReference type="STRING" id="42253.NITMOv2_3383"/>
<sequence>MAPKRVLMVAYHYPPCRGSSGLQRTLSFTRYLPALQWEPIVLSATPRAYATTGTDQLGDIPPSVIVRRAFALDTARDVSFCGRYPGWLAIPDQWISWSLWAVPIGLRLIRRYKPAAIWSTYPIATAHLIGYVLHRLTGLPWIVDFRDPMTEVDPVSHKRFPADPRLFRARARIERIAVTRCTRAVLVTRGALKIYQSRYPEVPADRWALIPNGYDEDVFASIAQVDPEGRRHRQRVTLLHSGVLYPTPDRDPRQFFRAIAQLKKDGSVSAETFRVILRASGSEGLYRESILALGIEDVVALEPAIPYRAALSEMMNVDGLLLFQGRDSNPAVPAKLYEYIRAKRPILALVDTDGDTAAILRESGIGSIAPLDSEEAITSVLRTFLDQIKNGTAPVAGDDCVKRHSREWGAKMLAGLLDEIARRQ</sequence>
<dbReference type="PATRIC" id="fig|42253.5.peg.3337"/>
<organism evidence="1 2">
    <name type="scientific">Nitrospira moscoviensis</name>
    <dbReference type="NCBI Taxonomy" id="42253"/>
    <lineage>
        <taxon>Bacteria</taxon>
        <taxon>Pseudomonadati</taxon>
        <taxon>Nitrospirota</taxon>
        <taxon>Nitrospiria</taxon>
        <taxon>Nitrospirales</taxon>
        <taxon>Nitrospiraceae</taxon>
        <taxon>Nitrospira</taxon>
    </lineage>
</organism>
<dbReference type="Proteomes" id="UP000069205">
    <property type="component" value="Chromosome"/>
</dbReference>
<gene>
    <name evidence="1" type="ORF">NITMOv2_3383</name>
</gene>
<dbReference type="Gene3D" id="3.40.50.2000">
    <property type="entry name" value="Glycogen Phosphorylase B"/>
    <property type="match status" value="1"/>
</dbReference>
<dbReference type="AlphaFoldDB" id="A0A0K2GFN5"/>
<evidence type="ECO:0000313" key="2">
    <source>
        <dbReference type="Proteomes" id="UP000069205"/>
    </source>
</evidence>
<reference evidence="1 2" key="1">
    <citation type="journal article" date="2015" name="Proc. Natl. Acad. Sci. U.S.A.">
        <title>Expanded metabolic versatility of ubiquitous nitrite-oxidizing bacteria from the genus Nitrospira.</title>
        <authorList>
            <person name="Koch H."/>
            <person name="Lucker S."/>
            <person name="Albertsen M."/>
            <person name="Kitzinger K."/>
            <person name="Herbold C."/>
            <person name="Spieck E."/>
            <person name="Nielsen P.H."/>
            <person name="Wagner M."/>
            <person name="Daims H."/>
        </authorList>
    </citation>
    <scope>NUCLEOTIDE SEQUENCE [LARGE SCALE GENOMIC DNA]</scope>
    <source>
        <strain evidence="1 2">NSP M-1</strain>
    </source>
</reference>
<proteinExistence type="predicted"/>
<name>A0A0K2GFN5_NITMO</name>
<evidence type="ECO:0000313" key="1">
    <source>
        <dbReference type="EMBL" id="ALA59775.1"/>
    </source>
</evidence>
<dbReference type="KEGG" id="nmv:NITMOv2_3383"/>
<dbReference type="RefSeq" id="WP_202967245.1">
    <property type="nucleotide sequence ID" value="NZ_CP011801.1"/>
</dbReference>
<protein>
    <submittedName>
        <fullName evidence="1">Uncharacterized protein</fullName>
    </submittedName>
</protein>
<accession>A0A0K2GFN5</accession>
<keyword evidence="2" id="KW-1185">Reference proteome</keyword>
<dbReference type="SUPFAM" id="SSF53756">
    <property type="entry name" value="UDP-Glycosyltransferase/glycogen phosphorylase"/>
    <property type="match status" value="1"/>
</dbReference>